<dbReference type="AlphaFoldDB" id="A0A7X9HSA1"/>
<accession>A0A7X9HSA1</accession>
<organism evidence="1 2">
    <name type="scientific">candidate division WWE3 bacterium</name>
    <dbReference type="NCBI Taxonomy" id="2053526"/>
    <lineage>
        <taxon>Bacteria</taxon>
        <taxon>Katanobacteria</taxon>
    </lineage>
</organism>
<protein>
    <submittedName>
        <fullName evidence="1">Uncharacterized protein</fullName>
    </submittedName>
</protein>
<sequence>MDKLEKDNLSLKEKLESSMTQEQVEIFHQKIEKLGGELHDIWRESRKKEDGTFEPRVKATKDNEWINSHGTNQVDIANTSFESLPNDWQVENRASAEVAVSLIYEAKINKKAIDSAFVEEASSVVHDKWLERNSSWAPAEQKVSYSELPEAEKEKDRAIIRKGVDVVKQD</sequence>
<reference evidence="1 2" key="1">
    <citation type="journal article" date="2020" name="Biotechnol. Biofuels">
        <title>New insights from the biogas microbiome by comprehensive genome-resolved metagenomics of nearly 1600 species originating from multiple anaerobic digesters.</title>
        <authorList>
            <person name="Campanaro S."/>
            <person name="Treu L."/>
            <person name="Rodriguez-R L.M."/>
            <person name="Kovalovszki A."/>
            <person name="Ziels R.M."/>
            <person name="Maus I."/>
            <person name="Zhu X."/>
            <person name="Kougias P.G."/>
            <person name="Basile A."/>
            <person name="Luo G."/>
            <person name="Schluter A."/>
            <person name="Konstantinidis K.T."/>
            <person name="Angelidaki I."/>
        </authorList>
    </citation>
    <scope>NUCLEOTIDE SEQUENCE [LARGE SCALE GENOMIC DNA]</scope>
    <source>
        <strain evidence="1">AS27yjCOA_202</strain>
    </source>
</reference>
<dbReference type="EMBL" id="JAAZNV010000005">
    <property type="protein sequence ID" value="NMB91266.1"/>
    <property type="molecule type" value="Genomic_DNA"/>
</dbReference>
<name>A0A7X9HSA1_UNCKA</name>
<evidence type="ECO:0000313" key="2">
    <source>
        <dbReference type="Proteomes" id="UP000590542"/>
    </source>
</evidence>
<evidence type="ECO:0000313" key="1">
    <source>
        <dbReference type="EMBL" id="NMB91266.1"/>
    </source>
</evidence>
<comment type="caution">
    <text evidence="1">The sequence shown here is derived from an EMBL/GenBank/DDBJ whole genome shotgun (WGS) entry which is preliminary data.</text>
</comment>
<dbReference type="Proteomes" id="UP000590542">
    <property type="component" value="Unassembled WGS sequence"/>
</dbReference>
<proteinExistence type="predicted"/>
<gene>
    <name evidence="1" type="ORF">GYA37_00260</name>
</gene>